<feature type="transmembrane region" description="Helical" evidence="1">
    <location>
        <begin position="7"/>
        <end position="25"/>
    </location>
</feature>
<gene>
    <name evidence="2" type="ORF">M23134_03203</name>
</gene>
<dbReference type="RefSeq" id="WP_002694827.1">
    <property type="nucleotide sequence ID" value="NZ_AAWS01000006.1"/>
</dbReference>
<feature type="transmembrane region" description="Helical" evidence="1">
    <location>
        <begin position="77"/>
        <end position="98"/>
    </location>
</feature>
<dbReference type="InterPro" id="IPR021280">
    <property type="entry name" value="TMEM260-like"/>
</dbReference>
<feature type="transmembrane region" description="Helical" evidence="1">
    <location>
        <begin position="289"/>
        <end position="313"/>
    </location>
</feature>
<feature type="transmembrane region" description="Helical" evidence="1">
    <location>
        <begin position="52"/>
        <end position="70"/>
    </location>
</feature>
<dbReference type="PANTHER" id="PTHR16214:SF3">
    <property type="entry name" value="TRANSMEMBRANE PROTEIN 260"/>
    <property type="match status" value="1"/>
</dbReference>
<comment type="caution">
    <text evidence="2">The sequence shown here is derived from an EMBL/GenBank/DDBJ whole genome shotgun (WGS) entry which is preliminary data.</text>
</comment>
<keyword evidence="1" id="KW-0472">Membrane</keyword>
<protein>
    <submittedName>
        <fullName evidence="2">Conserved</fullName>
    </submittedName>
</protein>
<feature type="transmembrane region" description="Helical" evidence="1">
    <location>
        <begin position="502"/>
        <end position="519"/>
    </location>
</feature>
<evidence type="ECO:0000256" key="1">
    <source>
        <dbReference type="SAM" id="Phobius"/>
    </source>
</evidence>
<feature type="transmembrane region" description="Helical" evidence="1">
    <location>
        <begin position="148"/>
        <end position="166"/>
    </location>
</feature>
<dbReference type="Pfam" id="PF11028">
    <property type="entry name" value="TMEM260-like"/>
    <property type="match status" value="1"/>
</dbReference>
<feature type="transmembrane region" description="Helical" evidence="1">
    <location>
        <begin position="531"/>
        <end position="551"/>
    </location>
</feature>
<dbReference type="OrthoDB" id="9807602at2"/>
<dbReference type="AlphaFoldDB" id="A1ZGE8"/>
<dbReference type="eggNOG" id="COG1807">
    <property type="taxonomic scope" value="Bacteria"/>
</dbReference>
<keyword evidence="1" id="KW-0812">Transmembrane</keyword>
<feature type="transmembrane region" description="Helical" evidence="1">
    <location>
        <begin position="118"/>
        <end position="136"/>
    </location>
</feature>
<dbReference type="EMBL" id="AAWS01000006">
    <property type="protein sequence ID" value="EAY30565.1"/>
    <property type="molecule type" value="Genomic_DNA"/>
</dbReference>
<keyword evidence="3" id="KW-1185">Reference proteome</keyword>
<feature type="transmembrane region" description="Helical" evidence="1">
    <location>
        <begin position="215"/>
        <end position="239"/>
    </location>
</feature>
<feature type="transmembrane region" description="Helical" evidence="1">
    <location>
        <begin position="478"/>
        <end position="495"/>
    </location>
</feature>
<organism evidence="2 3">
    <name type="scientific">Microscilla marina ATCC 23134</name>
    <dbReference type="NCBI Taxonomy" id="313606"/>
    <lineage>
        <taxon>Bacteria</taxon>
        <taxon>Pseudomonadati</taxon>
        <taxon>Bacteroidota</taxon>
        <taxon>Cytophagia</taxon>
        <taxon>Cytophagales</taxon>
        <taxon>Microscillaceae</taxon>
        <taxon>Microscilla</taxon>
    </lineage>
</organism>
<evidence type="ECO:0000313" key="3">
    <source>
        <dbReference type="Proteomes" id="UP000004095"/>
    </source>
</evidence>
<accession>A1ZGE8</accession>
<feature type="transmembrane region" description="Helical" evidence="1">
    <location>
        <begin position="178"/>
        <end position="208"/>
    </location>
</feature>
<reference evidence="2 3" key="1">
    <citation type="submission" date="2007-01" db="EMBL/GenBank/DDBJ databases">
        <authorList>
            <person name="Haygood M."/>
            <person name="Podell S."/>
            <person name="Anderson C."/>
            <person name="Hopkinson B."/>
            <person name="Roe K."/>
            <person name="Barbeau K."/>
            <person name="Gaasterland T."/>
            <person name="Ferriera S."/>
            <person name="Johnson J."/>
            <person name="Kravitz S."/>
            <person name="Beeson K."/>
            <person name="Sutton G."/>
            <person name="Rogers Y.-H."/>
            <person name="Friedman R."/>
            <person name="Frazier M."/>
            <person name="Venter J.C."/>
        </authorList>
    </citation>
    <scope>NUCLEOTIDE SEQUENCE [LARGE SCALE GENOMIC DNA]</scope>
    <source>
        <strain evidence="2 3">ATCC 23134</strain>
    </source>
</reference>
<dbReference type="PANTHER" id="PTHR16214">
    <property type="entry name" value="TRANSMEMBRANE PROTEIN 260"/>
    <property type="match status" value="1"/>
</dbReference>
<keyword evidence="1" id="KW-1133">Transmembrane helix</keyword>
<feature type="transmembrane region" description="Helical" evidence="1">
    <location>
        <begin position="563"/>
        <end position="585"/>
    </location>
</feature>
<evidence type="ECO:0000313" key="2">
    <source>
        <dbReference type="EMBL" id="EAY30565.1"/>
    </source>
</evidence>
<feature type="transmembrane region" description="Helical" evidence="1">
    <location>
        <begin position="259"/>
        <end position="282"/>
    </location>
</feature>
<sequence>MFEFKKINNMVGWAIFAIATIVYMLTVQRTASYWDCGEFIACSYKLQVPHPAGAPFFLLLGRMFSFLALGDVTQVAFWINTISALASSFSILFLFWSITMLGLKLLPVKNEQDLSPSQIIMLMGGGVIGALVYTFSDSFWFSAVEAEVYAMSSFFTAFVFWAMLRWERIDDPRSSNRWLILIAYMMGLSIGVHLLNLVAIPALGLVYYYKRYNTYNLLGIVAALAVGGGLIILIMYGIIPGLPTLAGNLEITFVNSFGLPFGSGILFFMVVLLGGVTFGVYYTQKREKVLANTAMLCLTFVLFGYASYGIVLIRANYNPPINENDPSDIVRYVSYLKREQYGDRPLVHGRTFMSQITKQDRGEAKYRKDDKSKRYEIYDYKIKNTYDNTMWFPRMYSKQSNHPDLYRERTGLAKGQKPRTIHNLKFMFSYQLGHMYWRYFGWNFIGRESDIQDAGVATFTSRSNLPEGIAKNKAHNKFYGIPLILGLLGVLFMLMRNQRVGLVTGMLFFLTGIGLVLYLNSPPVEPRERDYIYVGSFYVFAIWIGFGVMFMAEVLQGVLKKGLAAPVLATAISLVAPVIMAQQGWDDHDRSRQYQSIESAKNLLNSCAPNAILFTEGDNDTFPLWYIQEVEGFRTDVRVCNLSLLGTAWYARQMTRKTYESEALPITLKPENYQTGTNDYLTYWAANQGSRFNERVANGMLKQGLNLNSYIGLLNKQDKRLYQSRGNDGIYTYPSKLLAINQNKAAIVKQKDFVPKDLHDKIPSVMIWNMGKQYIYKHHLLMLDIIATNAKNDWKRPIYFTSNISGNNSLNLKEFMQLEGLAYRLLPVRVPGAKDGFVNAELMYENMLPVKLGGIGDGKTKGFFYRGLDDPKAYHDENARRFPTTTRSSFRRLVQQLIKEGKMDKAKKAAKFCLEAITDEAIPYSMFFTPFIDELFKVGLEKEALEMARTIGHRVEQKLNYIYDNNLRRRNPNSLRYAMYNLYSLVNALQGQKGKEAQALHKKYDQVQKNNMGRFSNAFE</sequence>
<proteinExistence type="predicted"/>
<dbReference type="InterPro" id="IPR052724">
    <property type="entry name" value="GT117_domain-containing"/>
</dbReference>
<name>A1ZGE8_MICM2</name>
<dbReference type="Proteomes" id="UP000004095">
    <property type="component" value="Unassembled WGS sequence"/>
</dbReference>